<reference evidence="2" key="1">
    <citation type="journal article" date="2014" name="BMC Genomics">
        <title>Characterizing the developmental transcriptome of the oriental fruit fly, Bactrocera dorsalis (Diptera: Tephritidae) through comparative genomic analysis with Drosophila melanogaster utilizing modENCODE datasets.</title>
        <authorList>
            <person name="Geib S.M."/>
            <person name="Calla B."/>
            <person name="Hall B."/>
            <person name="Hou S."/>
            <person name="Manoukis N.C."/>
        </authorList>
    </citation>
    <scope>NUCLEOTIDE SEQUENCE</scope>
    <source>
        <strain evidence="2">Punador</strain>
    </source>
</reference>
<name>A0A034WG69_BACDO</name>
<dbReference type="AlphaFoldDB" id="A0A034WG69"/>
<sequence>ARKTHGILFKMKSNTHLSISLLLLATVSLLVQHTTATCGVCGSNGIACISETQFNICFNNQPDNTTAHECPNGGTCTSLLMKCSDAANAPADCTPTTDITCGCAADSPTFVCTSRTTFAQCNGATVVTTGTCPTGLTCAAQRGGDICVDACYLDGEIECDLDAPAS</sequence>
<evidence type="ECO:0000256" key="1">
    <source>
        <dbReference type="SAM" id="SignalP"/>
    </source>
</evidence>
<feature type="signal peptide" evidence="1">
    <location>
        <begin position="1"/>
        <end position="36"/>
    </location>
</feature>
<dbReference type="EMBL" id="GAKP01005635">
    <property type="protein sequence ID" value="JAC53317.1"/>
    <property type="molecule type" value="Transcribed_RNA"/>
</dbReference>
<keyword evidence="1" id="KW-0732">Signal</keyword>
<accession>A0A034WG69</accession>
<proteinExistence type="predicted"/>
<dbReference type="OrthoDB" id="7998970at2759"/>
<evidence type="ECO:0000313" key="2">
    <source>
        <dbReference type="EMBL" id="JAC53317.1"/>
    </source>
</evidence>
<protein>
    <submittedName>
        <fullName evidence="2">Uncharacterized protein</fullName>
    </submittedName>
</protein>
<organism evidence="2">
    <name type="scientific">Bactrocera dorsalis</name>
    <name type="common">Oriental fruit fly</name>
    <name type="synonym">Dacus dorsalis</name>
    <dbReference type="NCBI Taxonomy" id="27457"/>
    <lineage>
        <taxon>Eukaryota</taxon>
        <taxon>Metazoa</taxon>
        <taxon>Ecdysozoa</taxon>
        <taxon>Arthropoda</taxon>
        <taxon>Hexapoda</taxon>
        <taxon>Insecta</taxon>
        <taxon>Pterygota</taxon>
        <taxon>Neoptera</taxon>
        <taxon>Endopterygota</taxon>
        <taxon>Diptera</taxon>
        <taxon>Brachycera</taxon>
        <taxon>Muscomorpha</taxon>
        <taxon>Tephritoidea</taxon>
        <taxon>Tephritidae</taxon>
        <taxon>Bactrocera</taxon>
        <taxon>Bactrocera</taxon>
    </lineage>
</organism>
<feature type="chain" id="PRO_5001557866" evidence="1">
    <location>
        <begin position="37"/>
        <end position="166"/>
    </location>
</feature>
<feature type="non-terminal residue" evidence="2">
    <location>
        <position position="1"/>
    </location>
</feature>